<name>A0A2W5FN09_9BACT</name>
<evidence type="ECO:0000256" key="5">
    <source>
        <dbReference type="ARBA" id="ARBA00022917"/>
    </source>
</evidence>
<dbReference type="SUPFAM" id="SSF55681">
    <property type="entry name" value="Class II aaRS and biotin synthetases"/>
    <property type="match status" value="1"/>
</dbReference>
<comment type="catalytic activity">
    <reaction evidence="7 8">
        <text>tRNA(Pro) + L-proline + ATP = L-prolyl-tRNA(Pro) + AMP + diphosphate</text>
        <dbReference type="Rhea" id="RHEA:14305"/>
        <dbReference type="Rhea" id="RHEA-COMP:9700"/>
        <dbReference type="Rhea" id="RHEA-COMP:9702"/>
        <dbReference type="ChEBI" id="CHEBI:30616"/>
        <dbReference type="ChEBI" id="CHEBI:33019"/>
        <dbReference type="ChEBI" id="CHEBI:60039"/>
        <dbReference type="ChEBI" id="CHEBI:78442"/>
        <dbReference type="ChEBI" id="CHEBI:78532"/>
        <dbReference type="ChEBI" id="CHEBI:456215"/>
        <dbReference type="EC" id="6.1.1.15"/>
    </reaction>
</comment>
<comment type="caution">
    <text evidence="11">The sequence shown here is derived from an EMBL/GenBank/DDBJ whole genome shotgun (WGS) entry which is preliminary data.</text>
</comment>
<dbReference type="InterPro" id="IPR004154">
    <property type="entry name" value="Anticodon-bd"/>
</dbReference>
<feature type="domain" description="Aminoacyl-transfer RNA synthetases class-II family profile" evidence="10">
    <location>
        <begin position="47"/>
        <end position="308"/>
    </location>
</feature>
<proteinExistence type="inferred from homology"/>
<gene>
    <name evidence="8" type="primary">proS</name>
    <name evidence="11" type="ORF">DI586_03790</name>
</gene>
<dbReference type="PANTHER" id="PTHR43382">
    <property type="entry name" value="PROLYL-TRNA SYNTHETASE"/>
    <property type="match status" value="1"/>
</dbReference>
<dbReference type="CDD" id="cd00778">
    <property type="entry name" value="ProRS_core_arch_euk"/>
    <property type="match status" value="1"/>
</dbReference>
<evidence type="ECO:0000313" key="12">
    <source>
        <dbReference type="Proteomes" id="UP000249739"/>
    </source>
</evidence>
<dbReference type="InterPro" id="IPR004499">
    <property type="entry name" value="Pro-tRNA-ligase_IIa_arc-type"/>
</dbReference>
<dbReference type="EMBL" id="QFOT01000026">
    <property type="protein sequence ID" value="PZP56413.1"/>
    <property type="molecule type" value="Genomic_DNA"/>
</dbReference>
<keyword evidence="4 8" id="KW-0067">ATP-binding</keyword>
<dbReference type="SUPFAM" id="SSF52954">
    <property type="entry name" value="Class II aaRS ABD-related"/>
    <property type="match status" value="1"/>
</dbReference>
<protein>
    <recommendedName>
        <fullName evidence="8">Proline--tRNA ligase</fullName>
        <ecNumber evidence="8">6.1.1.15</ecNumber>
    </recommendedName>
    <alternativeName>
        <fullName evidence="8">Prolyl-tRNA synthetase</fullName>
        <shortName evidence="8">ProRS</shortName>
    </alternativeName>
</protein>
<evidence type="ECO:0000256" key="3">
    <source>
        <dbReference type="ARBA" id="ARBA00022741"/>
    </source>
</evidence>
<evidence type="ECO:0000256" key="4">
    <source>
        <dbReference type="ARBA" id="ARBA00022840"/>
    </source>
</evidence>
<dbReference type="Gene3D" id="3.40.50.800">
    <property type="entry name" value="Anticodon-binding domain"/>
    <property type="match status" value="1"/>
</dbReference>
<evidence type="ECO:0000313" key="11">
    <source>
        <dbReference type="EMBL" id="PZP56413.1"/>
    </source>
</evidence>
<dbReference type="GO" id="GO:0005737">
    <property type="term" value="C:cytoplasm"/>
    <property type="evidence" value="ECO:0007669"/>
    <property type="project" value="UniProtKB-SubCell"/>
</dbReference>
<dbReference type="AlphaFoldDB" id="A0A2W5FN09"/>
<dbReference type="PANTHER" id="PTHR43382:SF2">
    <property type="entry name" value="BIFUNCTIONAL GLUTAMATE_PROLINE--TRNA LIGASE"/>
    <property type="match status" value="1"/>
</dbReference>
<comment type="similarity">
    <text evidence="8">Belongs to the class-II aminoacyl-tRNA synthetase family. ProS type 3 subfamily.</text>
</comment>
<evidence type="ECO:0000256" key="8">
    <source>
        <dbReference type="HAMAP-Rule" id="MF_01571"/>
    </source>
</evidence>
<sequence>MNQPNQAQKAHGKNSKSAISPTREENFPEWYQEVVKVADLAENSPTRGSMIIKPNGYALWENIQRALDDLIKAEGVQNAYFPLLIPLSFIAKEAEHIDGFAKECAVVTHHRLEAGPDGKLIPAPDAKLEETFVIRPTSETIIGDAMARWTQSYRDLPLLLNQWANVMRWEMRTRLFLRTSEFLWQEGHNAFETAEEGNRDARKMLEVYNDLYENWFAIPGFKGEKTPEEKFPGAVNTYTIEGMMQDGKALQMCTSHDLGQTFSKSCNIKFQGRDGKEQLAWTTSWGLTTRSIGAMIMSHGDDDGLIMPPKLAPTQVMILPIIKDESGAGPVLEYAQTLAKRLKEIGVRAKVDTSDARAPDKMWDAIKKGVPVRVEIGAREVEQNALTFVRRDIGRDSKESCSPDEFVARIQDVLSQSHNYLYKRAYDFTRSKVKETKTIAEIQEFFKSEIGFAKAPISVLTDGAYEAVRKEYSLSSRCLPFEDEGQTVLIGKSY</sequence>
<dbReference type="HAMAP" id="MF_01571">
    <property type="entry name" value="Pro_tRNA_synth_type3"/>
    <property type="match status" value="1"/>
</dbReference>
<keyword evidence="6 8" id="KW-0030">Aminoacyl-tRNA synthetase</keyword>
<dbReference type="Gene3D" id="3.30.930.10">
    <property type="entry name" value="Bira Bifunctional Protein, Domain 2"/>
    <property type="match status" value="1"/>
</dbReference>
<dbReference type="InterPro" id="IPR036621">
    <property type="entry name" value="Anticodon-bd_dom_sf"/>
</dbReference>
<dbReference type="Proteomes" id="UP000249739">
    <property type="component" value="Unassembled WGS sequence"/>
</dbReference>
<dbReference type="InterPro" id="IPR033721">
    <property type="entry name" value="ProRS_core_arch_euk"/>
</dbReference>
<accession>A0A2W5FN09</accession>
<dbReference type="Pfam" id="PF03129">
    <property type="entry name" value="HGTP_anticodon"/>
    <property type="match status" value="1"/>
</dbReference>
<dbReference type="GO" id="GO:0017101">
    <property type="term" value="C:aminoacyl-tRNA synthetase multienzyme complex"/>
    <property type="evidence" value="ECO:0007669"/>
    <property type="project" value="TreeGrafter"/>
</dbReference>
<comment type="subunit">
    <text evidence="8">Homodimer.</text>
</comment>
<dbReference type="GO" id="GO:0004827">
    <property type="term" value="F:proline-tRNA ligase activity"/>
    <property type="evidence" value="ECO:0007669"/>
    <property type="project" value="UniProtKB-UniRule"/>
</dbReference>
<keyword evidence="1 8" id="KW-0963">Cytoplasm</keyword>
<evidence type="ECO:0000259" key="10">
    <source>
        <dbReference type="PROSITE" id="PS50862"/>
    </source>
</evidence>
<keyword evidence="5 8" id="KW-0648">Protein biosynthesis</keyword>
<dbReference type="GO" id="GO:0005524">
    <property type="term" value="F:ATP binding"/>
    <property type="evidence" value="ECO:0007669"/>
    <property type="project" value="UniProtKB-UniRule"/>
</dbReference>
<evidence type="ECO:0000256" key="7">
    <source>
        <dbReference type="ARBA" id="ARBA00047671"/>
    </source>
</evidence>
<dbReference type="Pfam" id="PF00587">
    <property type="entry name" value="tRNA-synt_2b"/>
    <property type="match status" value="1"/>
</dbReference>
<dbReference type="NCBIfam" id="TIGR00408">
    <property type="entry name" value="proS_fam_I"/>
    <property type="match status" value="1"/>
</dbReference>
<dbReference type="InterPro" id="IPR002314">
    <property type="entry name" value="aa-tRNA-synt_IIb"/>
</dbReference>
<keyword evidence="2 8" id="KW-0436">Ligase</keyword>
<comment type="domain">
    <text evidence="8">Consists of three domains: the N-terminal catalytic domain, the anticodon-binding domain and the C-terminal extension.</text>
</comment>
<evidence type="ECO:0000256" key="2">
    <source>
        <dbReference type="ARBA" id="ARBA00022598"/>
    </source>
</evidence>
<comment type="subcellular location">
    <subcellularLocation>
        <location evidence="8">Cytoplasm</location>
    </subcellularLocation>
</comment>
<feature type="region of interest" description="Disordered" evidence="9">
    <location>
        <begin position="1"/>
        <end position="23"/>
    </location>
</feature>
<dbReference type="FunFam" id="3.30.930.10:FF:000037">
    <property type="entry name" value="Proline--tRNA ligase"/>
    <property type="match status" value="1"/>
</dbReference>
<evidence type="ECO:0000256" key="6">
    <source>
        <dbReference type="ARBA" id="ARBA00023146"/>
    </source>
</evidence>
<comment type="function">
    <text evidence="8">Catalyzes the attachment of proline to tRNA(Pro) in a two-step reaction: proline is first activated by ATP to form Pro-AMP and then transferred to the acceptor end of tRNA(Pro).</text>
</comment>
<dbReference type="EC" id="6.1.1.15" evidence="8"/>
<dbReference type="InterPro" id="IPR045864">
    <property type="entry name" value="aa-tRNA-synth_II/BPL/LPL"/>
</dbReference>
<dbReference type="PROSITE" id="PS50862">
    <property type="entry name" value="AA_TRNA_LIGASE_II"/>
    <property type="match status" value="1"/>
</dbReference>
<keyword evidence="3 8" id="KW-0547">Nucleotide-binding</keyword>
<dbReference type="InterPro" id="IPR006195">
    <property type="entry name" value="aa-tRNA-synth_II"/>
</dbReference>
<reference evidence="11 12" key="1">
    <citation type="submission" date="2017-08" db="EMBL/GenBank/DDBJ databases">
        <title>Infants hospitalized years apart are colonized by the same room-sourced microbial strains.</title>
        <authorList>
            <person name="Brooks B."/>
            <person name="Olm M.R."/>
            <person name="Firek B.A."/>
            <person name="Baker R."/>
            <person name="Thomas B.C."/>
            <person name="Morowitz M.J."/>
            <person name="Banfield J.F."/>
        </authorList>
    </citation>
    <scope>NUCLEOTIDE SEQUENCE [LARGE SCALE GENOMIC DNA]</scope>
    <source>
        <strain evidence="11">S2_006_000_R2_64</strain>
    </source>
</reference>
<organism evidence="11 12">
    <name type="scientific">Micavibrio aeruginosavorus</name>
    <dbReference type="NCBI Taxonomy" id="349221"/>
    <lineage>
        <taxon>Bacteria</taxon>
        <taxon>Pseudomonadati</taxon>
        <taxon>Bdellovibrionota</taxon>
        <taxon>Bdellovibrionia</taxon>
        <taxon>Bdellovibrionales</taxon>
        <taxon>Pseudobdellovibrionaceae</taxon>
        <taxon>Micavibrio</taxon>
    </lineage>
</organism>
<evidence type="ECO:0000256" key="9">
    <source>
        <dbReference type="SAM" id="MobiDB-lite"/>
    </source>
</evidence>
<evidence type="ECO:0000256" key="1">
    <source>
        <dbReference type="ARBA" id="ARBA00022490"/>
    </source>
</evidence>
<dbReference type="GO" id="GO:0006433">
    <property type="term" value="P:prolyl-tRNA aminoacylation"/>
    <property type="evidence" value="ECO:0007669"/>
    <property type="project" value="UniProtKB-UniRule"/>
</dbReference>